<feature type="region of interest" description="Disordered" evidence="1">
    <location>
        <begin position="162"/>
        <end position="182"/>
    </location>
</feature>
<organism evidence="2 3">
    <name type="scientific">Bionectria ochroleuca</name>
    <name type="common">Gliocladium roseum</name>
    <dbReference type="NCBI Taxonomy" id="29856"/>
    <lineage>
        <taxon>Eukaryota</taxon>
        <taxon>Fungi</taxon>
        <taxon>Dikarya</taxon>
        <taxon>Ascomycota</taxon>
        <taxon>Pezizomycotina</taxon>
        <taxon>Sordariomycetes</taxon>
        <taxon>Hypocreomycetidae</taxon>
        <taxon>Hypocreales</taxon>
        <taxon>Bionectriaceae</taxon>
        <taxon>Clonostachys</taxon>
    </lineage>
</organism>
<feature type="non-terminal residue" evidence="2">
    <location>
        <position position="1"/>
    </location>
</feature>
<gene>
    <name evidence="2" type="ORF">CLO192961_LOCUS176553</name>
</gene>
<reference evidence="2 3" key="1">
    <citation type="submission" date="2019-06" db="EMBL/GenBank/DDBJ databases">
        <authorList>
            <person name="Broberg M."/>
        </authorList>
    </citation>
    <scope>NUCLEOTIDE SEQUENCE [LARGE SCALE GENOMIC DNA]</scope>
</reference>
<keyword evidence="3" id="KW-1185">Reference proteome</keyword>
<comment type="caution">
    <text evidence="2">The sequence shown here is derived from an EMBL/GenBank/DDBJ whole genome shotgun (WGS) entry which is preliminary data.</text>
</comment>
<feature type="region of interest" description="Disordered" evidence="1">
    <location>
        <begin position="48"/>
        <end position="110"/>
    </location>
</feature>
<protein>
    <submittedName>
        <fullName evidence="2">Uncharacterized protein</fullName>
    </submittedName>
</protein>
<evidence type="ECO:0000313" key="2">
    <source>
        <dbReference type="EMBL" id="VUC25946.1"/>
    </source>
</evidence>
<proteinExistence type="predicted"/>
<name>A0ABY6U6K6_BIOOC</name>
<dbReference type="Proteomes" id="UP000766486">
    <property type="component" value="Unassembled WGS sequence"/>
</dbReference>
<accession>A0ABY6U6K6</accession>
<sequence>QSLWQLHKEQVLLRNVTSFAKAQTVQGIAIIPLMGHLMDSLIHHDGAPRISVESDSSPYSAQDRQEPRNGQGSNTIPASSITAGGPHQQLHSVRGPSCSSQDDGNVIAEGPSSLSAHSAFAVDFLQRAASSDRENGFHFDTRELLESLGQIVDVLHKQPRFQEASSASAHRQERVGGGSNMPPMDVTAAVIRHGHSMYLSVTEPCLTCPHLLSYETANATTITEQS</sequence>
<dbReference type="EMBL" id="CABFNS010000741">
    <property type="protein sequence ID" value="VUC25946.1"/>
    <property type="molecule type" value="Genomic_DNA"/>
</dbReference>
<feature type="compositionally biased region" description="Polar residues" evidence="1">
    <location>
        <begin position="53"/>
        <end position="82"/>
    </location>
</feature>
<evidence type="ECO:0000256" key="1">
    <source>
        <dbReference type="SAM" id="MobiDB-lite"/>
    </source>
</evidence>
<evidence type="ECO:0000313" key="3">
    <source>
        <dbReference type="Proteomes" id="UP000766486"/>
    </source>
</evidence>
<feature type="non-terminal residue" evidence="2">
    <location>
        <position position="226"/>
    </location>
</feature>